<sequence length="71" mass="8113">MAVNPALQGLGIGRKLVEALEKRFKERGVTRVFIMVNQDNKKVLPFYSLLGYEVKEYITLSKKLTPNTDIE</sequence>
<protein>
    <recommendedName>
        <fullName evidence="1">N-acetyltransferase domain-containing protein</fullName>
    </recommendedName>
</protein>
<evidence type="ECO:0000313" key="3">
    <source>
        <dbReference type="Proteomes" id="UP000016511"/>
    </source>
</evidence>
<keyword evidence="3" id="KW-1185">Reference proteome</keyword>
<gene>
    <name evidence="2" type="ORF">HMPREF0083_05249</name>
</gene>
<evidence type="ECO:0000259" key="1">
    <source>
        <dbReference type="PROSITE" id="PS51186"/>
    </source>
</evidence>
<dbReference type="Pfam" id="PF00583">
    <property type="entry name" value="Acetyltransf_1"/>
    <property type="match status" value="1"/>
</dbReference>
<dbReference type="Proteomes" id="UP000016511">
    <property type="component" value="Unassembled WGS sequence"/>
</dbReference>
<dbReference type="RefSeq" id="WP_021624853.1">
    <property type="nucleotide sequence ID" value="NZ_KE952920.1"/>
</dbReference>
<reference evidence="2 3" key="1">
    <citation type="submission" date="2013-08" db="EMBL/GenBank/DDBJ databases">
        <authorList>
            <person name="Weinstock G."/>
            <person name="Sodergren E."/>
            <person name="Wylie T."/>
            <person name="Fulton L."/>
            <person name="Fulton R."/>
            <person name="Fronick C."/>
            <person name="O'Laughlin M."/>
            <person name="Godfrey J."/>
            <person name="Miner T."/>
            <person name="Herter B."/>
            <person name="Appelbaum E."/>
            <person name="Cordes M."/>
            <person name="Lek S."/>
            <person name="Wollam A."/>
            <person name="Pepin K.H."/>
            <person name="Palsikar V.B."/>
            <person name="Mitreva M."/>
            <person name="Wilson R.K."/>
        </authorList>
    </citation>
    <scope>NUCLEOTIDE SEQUENCE [LARGE SCALE GENOMIC DNA]</scope>
    <source>
        <strain evidence="2 3">ATCC 12856</strain>
    </source>
</reference>
<dbReference type="STRING" id="649747.HMPREF0083_05249"/>
<feature type="domain" description="N-acetyltransferase" evidence="1">
    <location>
        <begin position="1"/>
        <end position="71"/>
    </location>
</feature>
<dbReference type="AlphaFoldDB" id="U1WVB7"/>
<dbReference type="GeneID" id="92842384"/>
<dbReference type="HOGENOM" id="CLU_192674_0_0_9"/>
<accession>U1WVB7</accession>
<dbReference type="PATRIC" id="fig|649747.3.peg.4720"/>
<dbReference type="Gene3D" id="3.40.630.30">
    <property type="match status" value="1"/>
</dbReference>
<dbReference type="InterPro" id="IPR000182">
    <property type="entry name" value="GNAT_dom"/>
</dbReference>
<dbReference type="SUPFAM" id="SSF55729">
    <property type="entry name" value="Acyl-CoA N-acyltransferases (Nat)"/>
    <property type="match status" value="1"/>
</dbReference>
<organism evidence="2 3">
    <name type="scientific">Aneurinibacillus aneurinilyticus ATCC 12856</name>
    <dbReference type="NCBI Taxonomy" id="649747"/>
    <lineage>
        <taxon>Bacteria</taxon>
        <taxon>Bacillati</taxon>
        <taxon>Bacillota</taxon>
        <taxon>Bacilli</taxon>
        <taxon>Bacillales</taxon>
        <taxon>Paenibacillaceae</taxon>
        <taxon>Aneurinibacillus group</taxon>
        <taxon>Aneurinibacillus</taxon>
    </lineage>
</organism>
<proteinExistence type="predicted"/>
<name>U1WVB7_ANEAE</name>
<dbReference type="CDD" id="cd04301">
    <property type="entry name" value="NAT_SF"/>
    <property type="match status" value="1"/>
</dbReference>
<dbReference type="eggNOG" id="COG0456">
    <property type="taxonomic scope" value="Bacteria"/>
</dbReference>
<evidence type="ECO:0000313" key="2">
    <source>
        <dbReference type="EMBL" id="ERI06625.1"/>
    </source>
</evidence>
<dbReference type="PROSITE" id="PS51186">
    <property type="entry name" value="GNAT"/>
    <property type="match status" value="1"/>
</dbReference>
<comment type="caution">
    <text evidence="2">The sequence shown here is derived from an EMBL/GenBank/DDBJ whole genome shotgun (WGS) entry which is preliminary data.</text>
</comment>
<dbReference type="InterPro" id="IPR016181">
    <property type="entry name" value="Acyl_CoA_acyltransferase"/>
</dbReference>
<dbReference type="EMBL" id="AWSJ01000320">
    <property type="protein sequence ID" value="ERI06625.1"/>
    <property type="molecule type" value="Genomic_DNA"/>
</dbReference>
<dbReference type="GO" id="GO:0016747">
    <property type="term" value="F:acyltransferase activity, transferring groups other than amino-acyl groups"/>
    <property type="evidence" value="ECO:0007669"/>
    <property type="project" value="InterPro"/>
</dbReference>